<gene>
    <name evidence="2" type="ORF">L5515_017600</name>
</gene>
<name>A0AAE9FH99_CAEBR</name>
<keyword evidence="3" id="KW-1185">Reference proteome</keyword>
<evidence type="ECO:0000313" key="3">
    <source>
        <dbReference type="Proteomes" id="UP000829354"/>
    </source>
</evidence>
<dbReference type="EMBL" id="CP092625">
    <property type="protein sequence ID" value="UMM41259.1"/>
    <property type="molecule type" value="Genomic_DNA"/>
</dbReference>
<proteinExistence type="predicted"/>
<accession>A0AAE9FH99</accession>
<protein>
    <submittedName>
        <fullName evidence="2">Uncharacterized protein</fullName>
    </submittedName>
</protein>
<dbReference type="AlphaFoldDB" id="A0AAE9FH99"/>
<keyword evidence="1" id="KW-0812">Transmembrane</keyword>
<reference evidence="2 3" key="1">
    <citation type="submission" date="2022-04" db="EMBL/GenBank/DDBJ databases">
        <title>Chromosome-level reference genomes for two strains of Caenorhabditis briggsae: an improved platform for comparative genomics.</title>
        <authorList>
            <person name="Stevens L."/>
            <person name="Andersen E."/>
        </authorList>
    </citation>
    <scope>NUCLEOTIDE SEQUENCE [LARGE SCALE GENOMIC DNA]</scope>
    <source>
        <strain evidence="2">VX34</strain>
        <tissue evidence="2">Whole-organism</tissue>
    </source>
</reference>
<sequence length="122" mass="13561">MNDCVEKLVVNDLLVVADFCEMAVCLCGFLYSDGCCSVFCNNHDFAIKPNWKVKWPSSLLPSYTGTATAIKSNWKVKWPSSLLPSYTGTATAIKPNWKVKWPVFCPATPVLLLSAVSFILFF</sequence>
<feature type="transmembrane region" description="Helical" evidence="1">
    <location>
        <begin position="101"/>
        <end position="121"/>
    </location>
</feature>
<keyword evidence="1" id="KW-1133">Transmembrane helix</keyword>
<keyword evidence="1" id="KW-0472">Membrane</keyword>
<dbReference type="Proteomes" id="UP000829354">
    <property type="component" value="Chromosome X"/>
</dbReference>
<evidence type="ECO:0000313" key="2">
    <source>
        <dbReference type="EMBL" id="UMM41259.1"/>
    </source>
</evidence>
<evidence type="ECO:0000256" key="1">
    <source>
        <dbReference type="SAM" id="Phobius"/>
    </source>
</evidence>
<organism evidence="2 3">
    <name type="scientific">Caenorhabditis briggsae</name>
    <dbReference type="NCBI Taxonomy" id="6238"/>
    <lineage>
        <taxon>Eukaryota</taxon>
        <taxon>Metazoa</taxon>
        <taxon>Ecdysozoa</taxon>
        <taxon>Nematoda</taxon>
        <taxon>Chromadorea</taxon>
        <taxon>Rhabditida</taxon>
        <taxon>Rhabditina</taxon>
        <taxon>Rhabditomorpha</taxon>
        <taxon>Rhabditoidea</taxon>
        <taxon>Rhabditidae</taxon>
        <taxon>Peloderinae</taxon>
        <taxon>Caenorhabditis</taxon>
    </lineage>
</organism>